<evidence type="ECO:0000256" key="1">
    <source>
        <dbReference type="SAM" id="Phobius"/>
    </source>
</evidence>
<proteinExistence type="predicted"/>
<evidence type="ECO:0000313" key="3">
    <source>
        <dbReference type="Proteomes" id="UP000808146"/>
    </source>
</evidence>
<keyword evidence="1" id="KW-0812">Transmembrane</keyword>
<sequence>MSAPTAKLSAAEIEQLQALHDIVLPTPPGLWPLAPGWWLVILLLALLALRLAQHLWQAWRRDAYRRLALRHLRALRADATLAAQVRLTEALRILHAALRTLEPGENDWRTILSARLSAPYPEPLLAQAPYWPTVRVSPDDAQQVLDYTERWLREHRGTI</sequence>
<dbReference type="EMBL" id="JADKBR010000015">
    <property type="protein sequence ID" value="MBK8890786.1"/>
    <property type="molecule type" value="Genomic_DNA"/>
</dbReference>
<dbReference type="Pfam" id="PF14316">
    <property type="entry name" value="DUF4381"/>
    <property type="match status" value="1"/>
</dbReference>
<gene>
    <name evidence="2" type="ORF">IPN75_10540</name>
</gene>
<evidence type="ECO:0000313" key="2">
    <source>
        <dbReference type="EMBL" id="MBK8890786.1"/>
    </source>
</evidence>
<protein>
    <submittedName>
        <fullName evidence="2">DUF4381 domain-containing protein</fullName>
    </submittedName>
</protein>
<feature type="transmembrane region" description="Helical" evidence="1">
    <location>
        <begin position="36"/>
        <end position="56"/>
    </location>
</feature>
<dbReference type="Proteomes" id="UP000808146">
    <property type="component" value="Unassembled WGS sequence"/>
</dbReference>
<comment type="caution">
    <text evidence="2">The sequence shown here is derived from an EMBL/GenBank/DDBJ whole genome shotgun (WGS) entry which is preliminary data.</text>
</comment>
<name>A0A9D7LMK4_9RHOO</name>
<dbReference type="AlphaFoldDB" id="A0A9D7LMK4"/>
<dbReference type="InterPro" id="IPR025489">
    <property type="entry name" value="DUF4381"/>
</dbReference>
<keyword evidence="1" id="KW-0472">Membrane</keyword>
<accession>A0A9D7LMK4</accession>
<organism evidence="2 3">
    <name type="scientific">Candidatus Dechloromonas phosphorivorans</name>
    <dbReference type="NCBI Taxonomy" id="2899244"/>
    <lineage>
        <taxon>Bacteria</taxon>
        <taxon>Pseudomonadati</taxon>
        <taxon>Pseudomonadota</taxon>
        <taxon>Betaproteobacteria</taxon>
        <taxon>Rhodocyclales</taxon>
        <taxon>Azonexaceae</taxon>
        <taxon>Dechloromonas</taxon>
    </lineage>
</organism>
<keyword evidence="1" id="KW-1133">Transmembrane helix</keyword>
<reference evidence="2" key="1">
    <citation type="submission" date="2020-10" db="EMBL/GenBank/DDBJ databases">
        <title>Connecting structure to function with the recovery of over 1000 high-quality activated sludge metagenome-assembled genomes encoding full-length rRNA genes using long-read sequencing.</title>
        <authorList>
            <person name="Singleton C.M."/>
            <person name="Petriglieri F."/>
            <person name="Kristensen J.M."/>
            <person name="Kirkegaard R.H."/>
            <person name="Michaelsen T.Y."/>
            <person name="Andersen M.H."/>
            <person name="Karst S.M."/>
            <person name="Dueholm M.S."/>
            <person name="Nielsen P.H."/>
            <person name="Albertsen M."/>
        </authorList>
    </citation>
    <scope>NUCLEOTIDE SEQUENCE</scope>
    <source>
        <strain evidence="2">OdNE_18-Q3-R46-58_BAT3C.305</strain>
    </source>
</reference>